<sequence>MSKFLIYRDEIDKAIQSCLLATTEYRHQHQVSEVPFTVIQDLVQKHIQPLGGSENKLNIKMPEESKADWRKNATEVVFRRTLLQMVDLEQSEERFNKLFDCLDIVLYCTETNVDLLDVVVPLTFLEELSEAHTTSGCEKIFNYIEKRKSRITVDMVPGKGKGLILLRMCNDLLRRLSKETNTVFCGRILMFLANSFPLGERSGVNLRGDFNTDMIHFDSDEEVDADPNMTDEQKSFYKLFWSTRVFFSNPPTIFADDNFKTLQQGTDKIVEKFDVIGEKEAEILGARKNEGSKRSREDYENGMEEDPAIVEEMLALINRDYRFPRLLSSRRLLDLEMEDARFRRNVIVQYLILFQYLSGFSAEEKEKTKEALAARGATKQSLIQPSYTLSEDQVKWIEDTKQVLLKLLRAIKPHGKLYTDIILTILEHERHWIIWKASGCPAFEKQPRDNKLLEQSRLVKKPRLEAPPRKYRFSHGNFEVSKLFGNSTNTSLSNFMLNRPKIPSGIEIIDSSLMELDDSLDPPQDRFNFANGVLLQASRIVYEHYPSLIRLFYAAKKECYKEMHEQLNEAKEAGEEEDEPANKPSMPDFIVGEKITEDHSIFLFLFIALNVIENLYSPSASADTKQINIVNQCGHKLQIGYQTNDEPRGHIVPLESGKSHKITIQTNWAGRIWAREGCDIHNCDIAGADNPASLAEFKLSSVLTDIDYYDVSFVDGYNYPIRIEPQMIQGLDQLVKLDKRHCRPSECTSLPTCPLDLQSLNGVGKFVACESACSKYGDDKYCCTGAFNTANTCTSNHYAQKIKAQCPEAYSYAFDDATSVYGCKAAAYRVVFCP</sequence>
<dbReference type="EMBL" id="JAAECE010000002">
    <property type="protein sequence ID" value="KAF1805220.1"/>
    <property type="molecule type" value="Genomic_DNA"/>
</dbReference>
<reference evidence="1 2" key="1">
    <citation type="submission" date="2019-09" db="EMBL/GenBank/DDBJ databases">
        <authorList>
            <consortium name="DOE Joint Genome Institute"/>
            <person name="Mondo S.J."/>
            <person name="Navarro-Mendoza M.I."/>
            <person name="Perez-Arques C."/>
            <person name="Panchal S."/>
            <person name="Nicolas F.E."/>
            <person name="Ganguly P."/>
            <person name="Pangilinan J."/>
            <person name="Grigoriev I."/>
            <person name="Heitman J."/>
            <person name="Sanya K."/>
            <person name="Garre V."/>
        </authorList>
    </citation>
    <scope>NUCLEOTIDE SEQUENCE [LARGE SCALE GENOMIC DNA]</scope>
    <source>
        <strain evidence="1 2">MU402</strain>
    </source>
</reference>
<keyword evidence="1" id="KW-0648">Protein biosynthesis</keyword>
<accession>A0A8H4F551</accession>
<dbReference type="GO" id="GO:0003746">
    <property type="term" value="F:translation elongation factor activity"/>
    <property type="evidence" value="ECO:0007669"/>
    <property type="project" value="UniProtKB-KW"/>
</dbReference>
<keyword evidence="1" id="KW-0251">Elongation factor</keyword>
<gene>
    <name evidence="1" type="ORF">FB192DRAFT_1320541</name>
</gene>
<comment type="caution">
    <text evidence="1">The sequence shown here is derived from an EMBL/GenBank/DDBJ whole genome shotgun (WGS) entry which is preliminary data.</text>
</comment>
<dbReference type="InterPro" id="IPR001938">
    <property type="entry name" value="Thaumatin"/>
</dbReference>
<dbReference type="PANTHER" id="PTHR13265">
    <property type="entry name" value="THO COMPLEX SUBUNIT 1"/>
    <property type="match status" value="1"/>
</dbReference>
<protein>
    <submittedName>
        <fullName evidence="1">THO complex subunit 1 transcription elongation factor-domain-containing protein</fullName>
    </submittedName>
</protein>
<name>A0A8H4F551_MUCCL</name>
<organism evidence="1 2">
    <name type="scientific">Mucor circinelloides f. lusitanicus</name>
    <name type="common">Mucor racemosus var. lusitanicus</name>
    <dbReference type="NCBI Taxonomy" id="29924"/>
    <lineage>
        <taxon>Eukaryota</taxon>
        <taxon>Fungi</taxon>
        <taxon>Fungi incertae sedis</taxon>
        <taxon>Mucoromycota</taxon>
        <taxon>Mucoromycotina</taxon>
        <taxon>Mucoromycetes</taxon>
        <taxon>Mucorales</taxon>
        <taxon>Mucorineae</taxon>
        <taxon>Mucoraceae</taxon>
        <taxon>Mucor</taxon>
    </lineage>
</organism>
<dbReference type="GO" id="GO:0000445">
    <property type="term" value="C:THO complex part of transcription export complex"/>
    <property type="evidence" value="ECO:0007669"/>
    <property type="project" value="TreeGrafter"/>
</dbReference>
<dbReference type="Pfam" id="PF00314">
    <property type="entry name" value="Thaumatin"/>
    <property type="match status" value="1"/>
</dbReference>
<dbReference type="Pfam" id="PF11957">
    <property type="entry name" value="efThoc1"/>
    <property type="match status" value="1"/>
</dbReference>
<evidence type="ECO:0000313" key="2">
    <source>
        <dbReference type="Proteomes" id="UP000469890"/>
    </source>
</evidence>
<dbReference type="Proteomes" id="UP000469890">
    <property type="component" value="Unassembled WGS sequence"/>
</dbReference>
<proteinExistence type="predicted"/>
<dbReference type="AlphaFoldDB" id="A0A8H4F551"/>
<dbReference type="PANTHER" id="PTHR13265:SF0">
    <property type="entry name" value="HPR1"/>
    <property type="match status" value="1"/>
</dbReference>
<dbReference type="PROSITE" id="PS51367">
    <property type="entry name" value="THAUMATIN_2"/>
    <property type="match status" value="1"/>
</dbReference>
<dbReference type="SMART" id="SM00205">
    <property type="entry name" value="THN"/>
    <property type="match status" value="1"/>
</dbReference>
<dbReference type="InterPro" id="IPR037176">
    <property type="entry name" value="Osmotin/thaumatin-like_sf"/>
</dbReference>
<dbReference type="GO" id="GO:0006406">
    <property type="term" value="P:mRNA export from nucleus"/>
    <property type="evidence" value="ECO:0007669"/>
    <property type="project" value="TreeGrafter"/>
</dbReference>
<evidence type="ECO:0000313" key="1">
    <source>
        <dbReference type="EMBL" id="KAF1805220.1"/>
    </source>
</evidence>
<dbReference type="InterPro" id="IPR021861">
    <property type="entry name" value="THO_THOC1"/>
</dbReference>
<dbReference type="Gene3D" id="2.60.110.10">
    <property type="entry name" value="Thaumatin"/>
    <property type="match status" value="1"/>
</dbReference>
<dbReference type="SUPFAM" id="SSF49870">
    <property type="entry name" value="Osmotin, thaumatin-like protein"/>
    <property type="match status" value="1"/>
</dbReference>